<keyword evidence="3" id="KW-1185">Reference proteome</keyword>
<feature type="compositionally biased region" description="Polar residues" evidence="1">
    <location>
        <begin position="1"/>
        <end position="25"/>
    </location>
</feature>
<feature type="region of interest" description="Disordered" evidence="1">
    <location>
        <begin position="1"/>
        <end position="39"/>
    </location>
</feature>
<dbReference type="OrthoDB" id="4511094at2759"/>
<dbReference type="HOGENOM" id="CLU_2440418_0_0_1"/>
<name>A1C7E1_ASPCL</name>
<protein>
    <submittedName>
        <fullName evidence="2">Uncharacterized protein</fullName>
    </submittedName>
</protein>
<gene>
    <name evidence="2" type="ORF">ACLA_073470</name>
</gene>
<reference evidence="2 3" key="1">
    <citation type="journal article" date="2008" name="PLoS Genet.">
        <title>Genomic islands in the pathogenic filamentous fungus Aspergillus fumigatus.</title>
        <authorList>
            <person name="Fedorova N.D."/>
            <person name="Khaldi N."/>
            <person name="Joardar V.S."/>
            <person name="Maiti R."/>
            <person name="Amedeo P."/>
            <person name="Anderson M.J."/>
            <person name="Crabtree J."/>
            <person name="Silva J.C."/>
            <person name="Badger J.H."/>
            <person name="Albarraq A."/>
            <person name="Angiuoli S."/>
            <person name="Bussey H."/>
            <person name="Bowyer P."/>
            <person name="Cotty P.J."/>
            <person name="Dyer P.S."/>
            <person name="Egan A."/>
            <person name="Galens K."/>
            <person name="Fraser-Liggett C.M."/>
            <person name="Haas B.J."/>
            <person name="Inman J.M."/>
            <person name="Kent R."/>
            <person name="Lemieux S."/>
            <person name="Malavazi I."/>
            <person name="Orvis J."/>
            <person name="Roemer T."/>
            <person name="Ronning C.M."/>
            <person name="Sundaram J.P."/>
            <person name="Sutton G."/>
            <person name="Turner G."/>
            <person name="Venter J.C."/>
            <person name="White O.R."/>
            <person name="Whitty B.R."/>
            <person name="Youngman P."/>
            <person name="Wolfe K.H."/>
            <person name="Goldman G.H."/>
            <person name="Wortman J.R."/>
            <person name="Jiang B."/>
            <person name="Denning D.W."/>
            <person name="Nierman W.C."/>
        </authorList>
    </citation>
    <scope>NUCLEOTIDE SEQUENCE [LARGE SCALE GENOMIC DNA]</scope>
    <source>
        <strain evidence="3">ATCC 1007 / CBS 513.65 / DSM 816 / NCTC 3887 / NRRL 1</strain>
    </source>
</reference>
<dbReference type="EMBL" id="DS027045">
    <property type="protein sequence ID" value="EAW14312.1"/>
    <property type="molecule type" value="Genomic_DNA"/>
</dbReference>
<dbReference type="RefSeq" id="XP_001275738.1">
    <property type="nucleotide sequence ID" value="XM_001275737.1"/>
</dbReference>
<dbReference type="KEGG" id="act:ACLA_073470"/>
<evidence type="ECO:0000256" key="1">
    <source>
        <dbReference type="SAM" id="MobiDB-lite"/>
    </source>
</evidence>
<dbReference type="Proteomes" id="UP000006701">
    <property type="component" value="Unassembled WGS sequence"/>
</dbReference>
<organism evidence="2 3">
    <name type="scientific">Aspergillus clavatus (strain ATCC 1007 / CBS 513.65 / DSM 816 / NCTC 3887 / NRRL 1 / QM 1276 / 107)</name>
    <dbReference type="NCBI Taxonomy" id="344612"/>
    <lineage>
        <taxon>Eukaryota</taxon>
        <taxon>Fungi</taxon>
        <taxon>Dikarya</taxon>
        <taxon>Ascomycota</taxon>
        <taxon>Pezizomycotina</taxon>
        <taxon>Eurotiomycetes</taxon>
        <taxon>Eurotiomycetidae</taxon>
        <taxon>Eurotiales</taxon>
        <taxon>Aspergillaceae</taxon>
        <taxon>Aspergillus</taxon>
        <taxon>Aspergillus subgen. Fumigati</taxon>
    </lineage>
</organism>
<evidence type="ECO:0000313" key="3">
    <source>
        <dbReference type="Proteomes" id="UP000006701"/>
    </source>
</evidence>
<proteinExistence type="predicted"/>
<sequence>MSNESTPHPTYHPQTTATAVNSANHGENKSCAAEERPPRSRALLLSDSEISVLDLGPSLEFEVECELEGVEARVVGIEMERERKREEFRR</sequence>
<feature type="compositionally biased region" description="Basic and acidic residues" evidence="1">
    <location>
        <begin position="26"/>
        <end position="38"/>
    </location>
</feature>
<dbReference type="GeneID" id="4707924"/>
<dbReference type="VEuPathDB" id="FungiDB:ACLA_073470"/>
<accession>A1C7E1</accession>
<dbReference type="AlphaFoldDB" id="A1C7E1"/>
<evidence type="ECO:0000313" key="2">
    <source>
        <dbReference type="EMBL" id="EAW14312.1"/>
    </source>
</evidence>